<sequence>MMLISSFVSFQSPIKSKRKYYCSLCSMRLVPYNNKSCPDPFLNLHCHHANQFLVTTQKCVNISFKTELLPQYHGKIL</sequence>
<name>A0A9Q0F955_9ROSI</name>
<reference evidence="1" key="1">
    <citation type="submission" date="2022-02" db="EMBL/GenBank/DDBJ databases">
        <authorList>
            <person name="Henning P.M."/>
            <person name="McCubbin A.G."/>
            <person name="Shore J.S."/>
        </authorList>
    </citation>
    <scope>NUCLEOTIDE SEQUENCE</scope>
    <source>
        <strain evidence="1">F60SS</strain>
        <tissue evidence="1">Leaves</tissue>
    </source>
</reference>
<organism evidence="1 2">
    <name type="scientific">Turnera subulata</name>
    <dbReference type="NCBI Taxonomy" id="218843"/>
    <lineage>
        <taxon>Eukaryota</taxon>
        <taxon>Viridiplantae</taxon>
        <taxon>Streptophyta</taxon>
        <taxon>Embryophyta</taxon>
        <taxon>Tracheophyta</taxon>
        <taxon>Spermatophyta</taxon>
        <taxon>Magnoliopsida</taxon>
        <taxon>eudicotyledons</taxon>
        <taxon>Gunneridae</taxon>
        <taxon>Pentapetalae</taxon>
        <taxon>rosids</taxon>
        <taxon>fabids</taxon>
        <taxon>Malpighiales</taxon>
        <taxon>Passifloraceae</taxon>
        <taxon>Turnera</taxon>
    </lineage>
</organism>
<dbReference type="EMBL" id="JAKUCV010006680">
    <property type="protein sequence ID" value="KAJ4826374.1"/>
    <property type="molecule type" value="Genomic_DNA"/>
</dbReference>
<gene>
    <name evidence="1" type="ORF">Tsubulata_026111</name>
</gene>
<proteinExistence type="predicted"/>
<comment type="caution">
    <text evidence="1">The sequence shown here is derived from an EMBL/GenBank/DDBJ whole genome shotgun (WGS) entry which is preliminary data.</text>
</comment>
<evidence type="ECO:0000313" key="1">
    <source>
        <dbReference type="EMBL" id="KAJ4826374.1"/>
    </source>
</evidence>
<keyword evidence="2" id="KW-1185">Reference proteome</keyword>
<dbReference type="Proteomes" id="UP001141552">
    <property type="component" value="Unassembled WGS sequence"/>
</dbReference>
<protein>
    <submittedName>
        <fullName evidence="1">Uncharacterized protein</fullName>
    </submittedName>
</protein>
<evidence type="ECO:0000313" key="2">
    <source>
        <dbReference type="Proteomes" id="UP001141552"/>
    </source>
</evidence>
<reference evidence="1" key="2">
    <citation type="journal article" date="2023" name="Plants (Basel)">
        <title>Annotation of the Turnera subulata (Passifloraceae) Draft Genome Reveals the S-Locus Evolved after the Divergence of Turneroideae from Passifloroideae in a Stepwise Manner.</title>
        <authorList>
            <person name="Henning P.M."/>
            <person name="Roalson E.H."/>
            <person name="Mir W."/>
            <person name="McCubbin A.G."/>
            <person name="Shore J.S."/>
        </authorList>
    </citation>
    <scope>NUCLEOTIDE SEQUENCE</scope>
    <source>
        <strain evidence="1">F60SS</strain>
    </source>
</reference>
<dbReference type="AlphaFoldDB" id="A0A9Q0F955"/>
<accession>A0A9Q0F955</accession>